<dbReference type="PANTHER" id="PTHR24193:SF121">
    <property type="entry name" value="ADA2A-CONTAINING COMPLEX COMPONENT 3, ISOFORM D"/>
    <property type="match status" value="1"/>
</dbReference>
<keyword evidence="2 3" id="KW-0040">ANK repeat</keyword>
<dbReference type="Proteomes" id="UP001444661">
    <property type="component" value="Unassembled WGS sequence"/>
</dbReference>
<keyword evidence="5" id="KW-1185">Reference proteome</keyword>
<feature type="repeat" description="ANK" evidence="3">
    <location>
        <begin position="251"/>
        <end position="284"/>
    </location>
</feature>
<evidence type="ECO:0000313" key="4">
    <source>
        <dbReference type="EMBL" id="KAK8022610.1"/>
    </source>
</evidence>
<evidence type="ECO:0000256" key="2">
    <source>
        <dbReference type="ARBA" id="ARBA00023043"/>
    </source>
</evidence>
<keyword evidence="1" id="KW-0677">Repeat</keyword>
<dbReference type="Pfam" id="PF12796">
    <property type="entry name" value="Ank_2"/>
    <property type="match status" value="2"/>
</dbReference>
<dbReference type="PROSITE" id="PS50297">
    <property type="entry name" value="ANK_REP_REGION"/>
    <property type="match status" value="3"/>
</dbReference>
<gene>
    <name evidence="4" type="ORF">PG993_013377</name>
</gene>
<evidence type="ECO:0008006" key="6">
    <source>
        <dbReference type="Google" id="ProtNLM"/>
    </source>
</evidence>
<organism evidence="4 5">
    <name type="scientific">Apiospora rasikravindrae</name>
    <dbReference type="NCBI Taxonomy" id="990691"/>
    <lineage>
        <taxon>Eukaryota</taxon>
        <taxon>Fungi</taxon>
        <taxon>Dikarya</taxon>
        <taxon>Ascomycota</taxon>
        <taxon>Pezizomycotina</taxon>
        <taxon>Sordariomycetes</taxon>
        <taxon>Xylariomycetidae</taxon>
        <taxon>Amphisphaeriales</taxon>
        <taxon>Apiosporaceae</taxon>
        <taxon>Apiospora</taxon>
    </lineage>
</organism>
<comment type="caution">
    <text evidence="4">The sequence shown here is derived from an EMBL/GenBank/DDBJ whole genome shotgun (WGS) entry which is preliminary data.</text>
</comment>
<dbReference type="SUPFAM" id="SSF48403">
    <property type="entry name" value="Ankyrin repeat"/>
    <property type="match status" value="1"/>
</dbReference>
<dbReference type="InterPro" id="IPR036770">
    <property type="entry name" value="Ankyrin_rpt-contain_sf"/>
</dbReference>
<evidence type="ECO:0000256" key="1">
    <source>
        <dbReference type="ARBA" id="ARBA00022737"/>
    </source>
</evidence>
<dbReference type="SMART" id="SM00248">
    <property type="entry name" value="ANK"/>
    <property type="match status" value="6"/>
</dbReference>
<accession>A0ABR1RYV4</accession>
<reference evidence="4 5" key="1">
    <citation type="submission" date="2023-01" db="EMBL/GenBank/DDBJ databases">
        <title>Analysis of 21 Apiospora genomes using comparative genomics revels a genus with tremendous synthesis potential of carbohydrate active enzymes and secondary metabolites.</title>
        <authorList>
            <person name="Sorensen T."/>
        </authorList>
    </citation>
    <scope>NUCLEOTIDE SEQUENCE [LARGE SCALE GENOMIC DNA]</scope>
    <source>
        <strain evidence="4 5">CBS 33761</strain>
    </source>
</reference>
<dbReference type="InterPro" id="IPR050663">
    <property type="entry name" value="Ankyrin-SOCS_Box"/>
</dbReference>
<dbReference type="PROSITE" id="PS50088">
    <property type="entry name" value="ANK_REPEAT"/>
    <property type="match status" value="3"/>
</dbReference>
<feature type="repeat" description="ANK" evidence="3">
    <location>
        <begin position="176"/>
        <end position="208"/>
    </location>
</feature>
<name>A0ABR1RYV4_9PEZI</name>
<feature type="repeat" description="ANK" evidence="3">
    <location>
        <begin position="117"/>
        <end position="146"/>
    </location>
</feature>
<evidence type="ECO:0000256" key="3">
    <source>
        <dbReference type="PROSITE-ProRule" id="PRU00023"/>
    </source>
</evidence>
<sequence>MLLSLPVEILIEITCHSGLDPADLAHLATLHSALYHIAIPHLYKNDIQHGGSHCMFWAATNGRLQTLTKALEHGADPNVVGPDEADSEALLDAFADVGNPDNDHNFGDPLLEEVYGTPLHTAASFGHNDIVAALLDAGADVHAPSRGLCKCRFNTLRGFREPLEDRELLDDDFPFPNWLPLHHAVCHGHVSTANLLLDRGASLQMCYEPRSFALLKKLPSLVHCAAANGLEELVQRALEMDAGTALRGEDDLDSPLHYACESWDSEGVIQRLVAAGHDLNVECGRHRPMTPLFRACEVGNYVTALNLLRAGADPRRGQYASDWTTEPLPLIHRAVVPPPSAPSSISPPRHGECETWSRFVFYGRWWRNMVSTSKNLCDWTVLMVASPS</sequence>
<protein>
    <recommendedName>
        <fullName evidence="6">Ankyrin</fullName>
    </recommendedName>
</protein>
<dbReference type="InterPro" id="IPR002110">
    <property type="entry name" value="Ankyrin_rpt"/>
</dbReference>
<proteinExistence type="predicted"/>
<dbReference type="EMBL" id="JAQQWK010000012">
    <property type="protein sequence ID" value="KAK8022610.1"/>
    <property type="molecule type" value="Genomic_DNA"/>
</dbReference>
<dbReference type="Gene3D" id="1.25.40.20">
    <property type="entry name" value="Ankyrin repeat-containing domain"/>
    <property type="match status" value="2"/>
</dbReference>
<evidence type="ECO:0000313" key="5">
    <source>
        <dbReference type="Proteomes" id="UP001444661"/>
    </source>
</evidence>
<dbReference type="PANTHER" id="PTHR24193">
    <property type="entry name" value="ANKYRIN REPEAT PROTEIN"/>
    <property type="match status" value="1"/>
</dbReference>